<dbReference type="SUPFAM" id="SSF101327">
    <property type="entry name" value="YgfB-like"/>
    <property type="match status" value="1"/>
</dbReference>
<dbReference type="EMBL" id="UIDD01000007">
    <property type="protein sequence ID" value="SUQ63560.1"/>
    <property type="molecule type" value="Genomic_DNA"/>
</dbReference>
<dbReference type="Gene3D" id="1.20.120.740">
    <property type="entry name" value="YgfB uncharacterised protein family UPF0149, PF03695"/>
    <property type="match status" value="1"/>
</dbReference>
<organism evidence="1 2">
    <name type="scientific">Pseudomonas wadenswilerensis</name>
    <dbReference type="NCBI Taxonomy" id="1785161"/>
    <lineage>
        <taxon>Bacteria</taxon>
        <taxon>Pseudomonadati</taxon>
        <taxon>Pseudomonadota</taxon>
        <taxon>Gammaproteobacteria</taxon>
        <taxon>Pseudomonadales</taxon>
        <taxon>Pseudomonadaceae</taxon>
        <taxon>Pseudomonas</taxon>
    </lineage>
</organism>
<evidence type="ECO:0008006" key="3">
    <source>
        <dbReference type="Google" id="ProtNLM"/>
    </source>
</evidence>
<dbReference type="NCBIfam" id="TIGR02292">
    <property type="entry name" value="ygfB_yecA"/>
    <property type="match status" value="1"/>
</dbReference>
<protein>
    <recommendedName>
        <fullName evidence="3">YecA family protein</fullName>
    </recommendedName>
</protein>
<sequence>MHDLPLAAADFEFLEATLQRYGDDHSVLNASELDGYFTALVSSPVQVDISEWFPAIWGGQNPEWQSAQECQRFVELCARHLNSLATQLVEAPQAFAPRLEQTEHLGQPLPLAEEWCFGYLRGMAIANWPALPAPQAQALQVITGWAEQDEFELPADLDVTLHRQRVVAIAPAARALHDYWLAQR</sequence>
<dbReference type="Proteomes" id="UP000255177">
    <property type="component" value="Unassembled WGS sequence"/>
</dbReference>
<evidence type="ECO:0000313" key="2">
    <source>
        <dbReference type="Proteomes" id="UP000255177"/>
    </source>
</evidence>
<gene>
    <name evidence="1" type="ORF">CCOS864_03012</name>
</gene>
<dbReference type="NCBIfam" id="NF007704">
    <property type="entry name" value="PRK10396.1"/>
    <property type="match status" value="1"/>
</dbReference>
<evidence type="ECO:0000313" key="1">
    <source>
        <dbReference type="EMBL" id="SUQ63560.1"/>
    </source>
</evidence>
<keyword evidence="2" id="KW-1185">Reference proteome</keyword>
<dbReference type="InterPro" id="IPR036255">
    <property type="entry name" value="YgfB-like_sf"/>
</dbReference>
<name>A0A380T1W1_9PSED</name>
<dbReference type="Pfam" id="PF03695">
    <property type="entry name" value="UPF0149"/>
    <property type="match status" value="1"/>
</dbReference>
<dbReference type="InterPro" id="IPR011978">
    <property type="entry name" value="YgfB-like"/>
</dbReference>
<accession>A0A380T1W1</accession>
<dbReference type="RefSeq" id="WP_115087076.1">
    <property type="nucleotide sequence ID" value="NZ_CBCSFG010000014.1"/>
</dbReference>
<dbReference type="AlphaFoldDB" id="A0A380T1W1"/>
<reference evidence="2" key="1">
    <citation type="submission" date="2018-07" db="EMBL/GenBank/DDBJ databases">
        <authorList>
            <person name="Blom J."/>
        </authorList>
    </citation>
    <scope>NUCLEOTIDE SEQUENCE [LARGE SCALE GENOMIC DNA]</scope>
    <source>
        <strain evidence="2">CCOS 864</strain>
    </source>
</reference>
<proteinExistence type="predicted"/>